<evidence type="ECO:0000313" key="1">
    <source>
        <dbReference type="EMBL" id="KAF3048103.1"/>
    </source>
</evidence>
<dbReference type="AlphaFoldDB" id="A0A9P4X2J6"/>
<dbReference type="OrthoDB" id="5275938at2759"/>
<keyword evidence="2" id="KW-1185">Reference proteome</keyword>
<gene>
    <name evidence="1" type="ORF">E8E12_010344</name>
</gene>
<reference evidence="1" key="1">
    <citation type="submission" date="2019-04" db="EMBL/GenBank/DDBJ databases">
        <title>Sequencing of skin fungus with MAO and IRED activity.</title>
        <authorList>
            <person name="Marsaioli A.J."/>
            <person name="Bonatto J.M.C."/>
            <person name="Reis Junior O."/>
        </authorList>
    </citation>
    <scope>NUCLEOTIDE SEQUENCE</scope>
    <source>
        <strain evidence="1">28M1</strain>
    </source>
</reference>
<sequence length="416" mass="47226">MDPKDTPPPHGAIECLGNFKGPEVIILVGHGGNCATFHLAESYLHNLGPRWIALRGNRANQISRGLSRGFFSGVFGRKFGGTFRSPFAGTPGFDKNPRILNLKGDHTDAIRIVLQIGTMEFTKLPEKLDFSELVRLAEVAARWECHSLLAPFVEGWVAPWRAKMFRPGYEQWLYIAHEFGYEDEYLELSRCLAMHCSVDSQDRILALDGTILERRGKFPFGTLLQIHEGRRQILHSVIKALYDMWATVARGDNCQLANEANRHDFRSCAGVNLIEFTNYLRDKGLFPMIKTVHSIRYLAYDLAKYVDTELLMRTSKLDFEVLSSARLTRPHIDCHVGFKLGPVMQNILDNVRWPVELSIVEHIRNNTCEYQLDSACGDLYADIDGTMKMGKEIAYSNIFPELDLDKKSLPDTMDVQ</sequence>
<protein>
    <submittedName>
        <fullName evidence="1">Uncharacterized protein</fullName>
    </submittedName>
</protein>
<organism evidence="1 2">
    <name type="scientific">Didymella heteroderae</name>
    <dbReference type="NCBI Taxonomy" id="1769908"/>
    <lineage>
        <taxon>Eukaryota</taxon>
        <taxon>Fungi</taxon>
        <taxon>Dikarya</taxon>
        <taxon>Ascomycota</taxon>
        <taxon>Pezizomycotina</taxon>
        <taxon>Dothideomycetes</taxon>
        <taxon>Pleosporomycetidae</taxon>
        <taxon>Pleosporales</taxon>
        <taxon>Pleosporineae</taxon>
        <taxon>Didymellaceae</taxon>
        <taxon>Didymella</taxon>
    </lineage>
</organism>
<proteinExistence type="predicted"/>
<accession>A0A9P4X2J6</accession>
<name>A0A9P4X2J6_9PLEO</name>
<dbReference type="Proteomes" id="UP000758155">
    <property type="component" value="Unassembled WGS sequence"/>
</dbReference>
<evidence type="ECO:0000313" key="2">
    <source>
        <dbReference type="Proteomes" id="UP000758155"/>
    </source>
</evidence>
<comment type="caution">
    <text evidence="1">The sequence shown here is derived from an EMBL/GenBank/DDBJ whole genome shotgun (WGS) entry which is preliminary data.</text>
</comment>
<dbReference type="EMBL" id="SWKV01000001">
    <property type="protein sequence ID" value="KAF3048103.1"/>
    <property type="molecule type" value="Genomic_DNA"/>
</dbReference>